<dbReference type="SUPFAM" id="SSF161098">
    <property type="entry name" value="MetI-like"/>
    <property type="match status" value="1"/>
</dbReference>
<dbReference type="RefSeq" id="WP_114127836.1">
    <property type="nucleotide sequence ID" value="NZ_QOUI01000012.1"/>
</dbReference>
<protein>
    <submittedName>
        <fullName evidence="6">Uncharacterized protein</fullName>
    </submittedName>
</protein>
<accession>A0A367YQW1</accession>
<keyword evidence="3 5" id="KW-1133">Transmembrane helix</keyword>
<reference evidence="6 7" key="1">
    <citation type="submission" date="2018-07" db="EMBL/GenBank/DDBJ databases">
        <title>Desertimonas flava gen. nov. sp. nov.</title>
        <authorList>
            <person name="Liu S."/>
        </authorList>
    </citation>
    <scope>NUCLEOTIDE SEQUENCE [LARGE SCALE GENOMIC DNA]</scope>
    <source>
        <strain evidence="6 7">16Sb5-5</strain>
    </source>
</reference>
<feature type="transmembrane region" description="Helical" evidence="5">
    <location>
        <begin position="30"/>
        <end position="54"/>
    </location>
</feature>
<evidence type="ECO:0000256" key="4">
    <source>
        <dbReference type="ARBA" id="ARBA00023136"/>
    </source>
</evidence>
<organism evidence="6 7">
    <name type="scientific">Desertihabitans brevis</name>
    <dbReference type="NCBI Taxonomy" id="2268447"/>
    <lineage>
        <taxon>Bacteria</taxon>
        <taxon>Bacillati</taxon>
        <taxon>Actinomycetota</taxon>
        <taxon>Actinomycetes</taxon>
        <taxon>Propionibacteriales</taxon>
        <taxon>Propionibacteriaceae</taxon>
        <taxon>Desertihabitans</taxon>
    </lineage>
</organism>
<proteinExistence type="predicted"/>
<keyword evidence="7" id="KW-1185">Reference proteome</keyword>
<sequence length="106" mass="12475">MTSLTWVLLAIIGWLMGIVALRSRGSIRPLNLIVVLWPIMIPVVAVVMAARWLWDQFQIRRTLNRDSAEMERTNHRAAREREQLGLEPKAWVRTRWGLASFRRLER</sequence>
<dbReference type="Proteomes" id="UP000252770">
    <property type="component" value="Unassembled WGS sequence"/>
</dbReference>
<evidence type="ECO:0000313" key="6">
    <source>
        <dbReference type="EMBL" id="RCK68275.1"/>
    </source>
</evidence>
<name>A0A367YQW1_9ACTN</name>
<comment type="caution">
    <text evidence="6">The sequence shown here is derived from an EMBL/GenBank/DDBJ whole genome shotgun (WGS) entry which is preliminary data.</text>
</comment>
<evidence type="ECO:0000313" key="7">
    <source>
        <dbReference type="Proteomes" id="UP000252770"/>
    </source>
</evidence>
<evidence type="ECO:0000256" key="2">
    <source>
        <dbReference type="ARBA" id="ARBA00022692"/>
    </source>
</evidence>
<comment type="subcellular location">
    <subcellularLocation>
        <location evidence="1">Membrane</location>
        <topology evidence="1">Multi-pass membrane protein</topology>
    </subcellularLocation>
</comment>
<evidence type="ECO:0000256" key="1">
    <source>
        <dbReference type="ARBA" id="ARBA00004141"/>
    </source>
</evidence>
<evidence type="ECO:0000256" key="5">
    <source>
        <dbReference type="SAM" id="Phobius"/>
    </source>
</evidence>
<dbReference type="GO" id="GO:0016020">
    <property type="term" value="C:membrane"/>
    <property type="evidence" value="ECO:0007669"/>
    <property type="project" value="UniProtKB-SubCell"/>
</dbReference>
<dbReference type="EMBL" id="QOUI01000012">
    <property type="protein sequence ID" value="RCK68275.1"/>
    <property type="molecule type" value="Genomic_DNA"/>
</dbReference>
<dbReference type="InterPro" id="IPR035906">
    <property type="entry name" value="MetI-like_sf"/>
</dbReference>
<dbReference type="AlphaFoldDB" id="A0A367YQW1"/>
<gene>
    <name evidence="6" type="ORF">DT076_16645</name>
</gene>
<keyword evidence="4 5" id="KW-0472">Membrane</keyword>
<evidence type="ECO:0000256" key="3">
    <source>
        <dbReference type="ARBA" id="ARBA00022989"/>
    </source>
</evidence>
<keyword evidence="2 5" id="KW-0812">Transmembrane</keyword>